<feature type="transmembrane region" description="Helical" evidence="1">
    <location>
        <begin position="64"/>
        <end position="84"/>
    </location>
</feature>
<reference evidence="2" key="1">
    <citation type="journal article" date="2021" name="PeerJ">
        <title>Extensive microbial diversity within the chicken gut microbiome revealed by metagenomics and culture.</title>
        <authorList>
            <person name="Gilroy R."/>
            <person name="Ravi A."/>
            <person name="Getino M."/>
            <person name="Pursley I."/>
            <person name="Horton D.L."/>
            <person name="Alikhan N.F."/>
            <person name="Baker D."/>
            <person name="Gharbi K."/>
            <person name="Hall N."/>
            <person name="Watson M."/>
            <person name="Adriaenssens E.M."/>
            <person name="Foster-Nyarko E."/>
            <person name="Jarju S."/>
            <person name="Secka A."/>
            <person name="Antonio M."/>
            <person name="Oren A."/>
            <person name="Chaudhuri R.R."/>
            <person name="La Ragione R."/>
            <person name="Hildebrand F."/>
            <person name="Pallen M.J."/>
        </authorList>
    </citation>
    <scope>NUCLEOTIDE SEQUENCE</scope>
    <source>
        <strain evidence="2">CHK192-19661</strain>
    </source>
</reference>
<evidence type="ECO:0000313" key="3">
    <source>
        <dbReference type="Proteomes" id="UP000824025"/>
    </source>
</evidence>
<reference evidence="2" key="2">
    <citation type="submission" date="2021-04" db="EMBL/GenBank/DDBJ databases">
        <authorList>
            <person name="Gilroy R."/>
        </authorList>
    </citation>
    <scope>NUCLEOTIDE SEQUENCE</scope>
    <source>
        <strain evidence="2">CHK192-19661</strain>
    </source>
</reference>
<gene>
    <name evidence="2" type="ORF">H9726_03270</name>
</gene>
<dbReference type="EMBL" id="DXCF01000018">
    <property type="protein sequence ID" value="HIZ09490.1"/>
    <property type="molecule type" value="Genomic_DNA"/>
</dbReference>
<feature type="transmembrane region" description="Helical" evidence="1">
    <location>
        <begin position="12"/>
        <end position="34"/>
    </location>
</feature>
<comment type="caution">
    <text evidence="2">The sequence shown here is derived from an EMBL/GenBank/DDBJ whole genome shotgun (WGS) entry which is preliminary data.</text>
</comment>
<feature type="transmembrane region" description="Helical" evidence="1">
    <location>
        <begin position="90"/>
        <end position="112"/>
    </location>
</feature>
<keyword evidence="1" id="KW-1133">Transmembrane helix</keyword>
<proteinExistence type="predicted"/>
<organism evidence="2 3">
    <name type="scientific">Candidatus Borkfalkia avicola</name>
    <dbReference type="NCBI Taxonomy" id="2838503"/>
    <lineage>
        <taxon>Bacteria</taxon>
        <taxon>Bacillati</taxon>
        <taxon>Bacillota</taxon>
        <taxon>Clostridia</taxon>
        <taxon>Christensenellales</taxon>
        <taxon>Christensenellaceae</taxon>
        <taxon>Candidatus Borkfalkia</taxon>
    </lineage>
</organism>
<dbReference type="InterPro" id="IPR012340">
    <property type="entry name" value="NA-bd_OB-fold"/>
</dbReference>
<keyword evidence="1" id="KW-0812">Transmembrane</keyword>
<name>A0A9D2IHQ9_9FIRM</name>
<dbReference type="Proteomes" id="UP000824025">
    <property type="component" value="Unassembled WGS sequence"/>
</dbReference>
<evidence type="ECO:0008006" key="4">
    <source>
        <dbReference type="Google" id="ProtNLM"/>
    </source>
</evidence>
<evidence type="ECO:0000313" key="2">
    <source>
        <dbReference type="EMBL" id="HIZ09490.1"/>
    </source>
</evidence>
<keyword evidence="1" id="KW-0472">Membrane</keyword>
<sequence length="194" mass="20368">MNWFTDFTALEWAYFIIACIGTVLLLVQVILMIVGAGDGGPDFDTDTDADGALDSHTDTGLSLFSVKGLTAFFAIGGWTGLVMLTSRVSAAISIPVSVVAGIAAYFIVWFAVRMMLKLQEDGTADYGSAVGKGATVYVSVPPARSGRGKVTLVLQGRYTEADAVTDDAERIPVDASVTVVATQGDVFVVSAKKD</sequence>
<accession>A0A9D2IHQ9</accession>
<dbReference type="Gene3D" id="2.40.50.140">
    <property type="entry name" value="Nucleic acid-binding proteins"/>
    <property type="match status" value="1"/>
</dbReference>
<evidence type="ECO:0000256" key="1">
    <source>
        <dbReference type="SAM" id="Phobius"/>
    </source>
</evidence>
<protein>
    <recommendedName>
        <fullName evidence="4">NfeD-like C-terminal domain-containing protein</fullName>
    </recommendedName>
</protein>
<dbReference type="AlphaFoldDB" id="A0A9D2IHQ9"/>